<sequence length="66" mass="7894">MFRGFEPHRFRMKKLHKWYDGLPDTRRFLTFFIPAATIISLGALVSPLFYIFILIPLVSRIIYVDF</sequence>
<name>A0A0F9PCE3_9ZZZZ</name>
<accession>A0A0F9PCE3</accession>
<evidence type="ECO:0000256" key="1">
    <source>
        <dbReference type="SAM" id="Phobius"/>
    </source>
</evidence>
<keyword evidence="1" id="KW-0812">Transmembrane</keyword>
<gene>
    <name evidence="2" type="ORF">LCGC14_0843600</name>
</gene>
<comment type="caution">
    <text evidence="2">The sequence shown here is derived from an EMBL/GenBank/DDBJ whole genome shotgun (WGS) entry which is preliminary data.</text>
</comment>
<dbReference type="AlphaFoldDB" id="A0A0F9PCE3"/>
<protein>
    <submittedName>
        <fullName evidence="2">Uncharacterized protein</fullName>
    </submittedName>
</protein>
<evidence type="ECO:0000313" key="2">
    <source>
        <dbReference type="EMBL" id="KKN29495.1"/>
    </source>
</evidence>
<organism evidence="2">
    <name type="scientific">marine sediment metagenome</name>
    <dbReference type="NCBI Taxonomy" id="412755"/>
    <lineage>
        <taxon>unclassified sequences</taxon>
        <taxon>metagenomes</taxon>
        <taxon>ecological metagenomes</taxon>
    </lineage>
</organism>
<keyword evidence="1" id="KW-1133">Transmembrane helix</keyword>
<reference evidence="2" key="1">
    <citation type="journal article" date="2015" name="Nature">
        <title>Complex archaea that bridge the gap between prokaryotes and eukaryotes.</title>
        <authorList>
            <person name="Spang A."/>
            <person name="Saw J.H."/>
            <person name="Jorgensen S.L."/>
            <person name="Zaremba-Niedzwiedzka K."/>
            <person name="Martijn J."/>
            <person name="Lind A.E."/>
            <person name="van Eijk R."/>
            <person name="Schleper C."/>
            <person name="Guy L."/>
            <person name="Ettema T.J."/>
        </authorList>
    </citation>
    <scope>NUCLEOTIDE SEQUENCE</scope>
</reference>
<dbReference type="EMBL" id="LAZR01002484">
    <property type="protein sequence ID" value="KKN29495.1"/>
    <property type="molecule type" value="Genomic_DNA"/>
</dbReference>
<proteinExistence type="predicted"/>
<keyword evidence="1" id="KW-0472">Membrane</keyword>
<feature type="transmembrane region" description="Helical" evidence="1">
    <location>
        <begin position="28"/>
        <end position="53"/>
    </location>
</feature>